<feature type="domain" description="Mononegavirales mRNA-capping" evidence="1">
    <location>
        <begin position="21"/>
        <end position="258"/>
    </location>
</feature>
<proteinExistence type="predicted"/>
<feature type="non-terminal residue" evidence="2">
    <location>
        <position position="700"/>
    </location>
</feature>
<comment type="caution">
    <text evidence="2">The sequence shown here is derived from an EMBL/GenBank/DDBJ whole genome shotgun (WGS) entry which is preliminary data.</text>
</comment>
<reference evidence="2 3" key="1">
    <citation type="submission" date="2020-06" db="EMBL/GenBank/DDBJ databases">
        <title>Transcriptomic and genomic resources for Thalictrum thalictroides and T. hernandezii: Facilitating candidate gene discovery in an emerging model plant lineage.</title>
        <authorList>
            <person name="Arias T."/>
            <person name="Riano-Pachon D.M."/>
            <person name="Di Stilio V.S."/>
        </authorList>
    </citation>
    <scope>NUCLEOTIDE SEQUENCE [LARGE SCALE GENOMIC DNA]</scope>
    <source>
        <strain evidence="3">cv. WT478/WT964</strain>
        <tissue evidence="2">Leaves</tissue>
    </source>
</reference>
<name>A0A7J6VSB0_THATH</name>
<gene>
    <name evidence="2" type="ORF">FRX31_022762</name>
</gene>
<keyword evidence="2" id="KW-0548">Nucleotidyltransferase</keyword>
<keyword evidence="2" id="KW-0696">RNA-directed RNA polymerase</keyword>
<keyword evidence="3" id="KW-1185">Reference proteome</keyword>
<evidence type="ECO:0000259" key="1">
    <source>
        <dbReference type="Pfam" id="PF14318"/>
    </source>
</evidence>
<evidence type="ECO:0000313" key="2">
    <source>
        <dbReference type="EMBL" id="KAF5187651.1"/>
    </source>
</evidence>
<dbReference type="AlphaFoldDB" id="A0A7J6VSB0"/>
<dbReference type="InterPro" id="IPR026890">
    <property type="entry name" value="Mononeg_mRNAcap"/>
</dbReference>
<sequence length="700" mass="79977">EIGTDIRDSKFKDKLDEDWSCTSILADDIRAESWGVKIEGSTTPHPFEQFVICYSEDGTCKDCIGGSEHIKFILEDPVTDHPESVNPVFDRGVKYPYWGPGTIEKKTTPLLNITGTDRALDAAKRLSRVRMWVVETDSKVGDFIQSLISSRTELNEKLLELVSGVYFGGSVTHRFNDVICKHVSRPNIRGNVFTCIFISSDHMGKYAKGMENYTMHYQGTFLMVLTIISIIEFLRKKKSRRPANYHGHQNCVGCCKKLIEPKLYSEVNPPSVKVDKTCKILYSNIRNISDQFDMSSFNEIMLLVPNPKDPLLRERACVAMGYSLLGSLINDSSPVMISKNHDEDRIKNNISLTLGSMLVLGIHDILKYFTLVWLLEHWELLQRESFKFKLSVLTICHSYLFNSMNSLWKLIGNLICHPSVRDDLFTEVDNYPSSSNAFLDMSSLDKVVNSEILRWADYWISNQLDLSSSLYPACEGINIQRLVSHWISAVASKQSKEDWSHNSTLTSNLLRSIMHTSIEDGQLKLTKFFLSVKNLCKEDRLSGEMVLMNKSHWVISDMNALSSPFYLSQVGADPWIRCYMDFKLEKITEPIPQEVLSVIPQGVANNDVLNVFQRMKYVTEVQLHPTLNTDEPNVDLKDLYKIDYWSDEGKERRDHQYKLCGKYSTAHYKYINIMVNEGITVITGSVNIPKLGSKLYFLIL</sequence>
<dbReference type="EMBL" id="JABWDY010027742">
    <property type="protein sequence ID" value="KAF5187651.1"/>
    <property type="molecule type" value="Genomic_DNA"/>
</dbReference>
<feature type="non-terminal residue" evidence="2">
    <location>
        <position position="1"/>
    </location>
</feature>
<dbReference type="GO" id="GO:0003968">
    <property type="term" value="F:RNA-directed RNA polymerase activity"/>
    <property type="evidence" value="ECO:0007669"/>
    <property type="project" value="UniProtKB-KW"/>
</dbReference>
<dbReference type="Pfam" id="PF14318">
    <property type="entry name" value="Mononeg_mRNAcap"/>
    <property type="match status" value="1"/>
</dbReference>
<evidence type="ECO:0000313" key="3">
    <source>
        <dbReference type="Proteomes" id="UP000554482"/>
    </source>
</evidence>
<organism evidence="2 3">
    <name type="scientific">Thalictrum thalictroides</name>
    <name type="common">Rue-anemone</name>
    <name type="synonym">Anemone thalictroides</name>
    <dbReference type="NCBI Taxonomy" id="46969"/>
    <lineage>
        <taxon>Eukaryota</taxon>
        <taxon>Viridiplantae</taxon>
        <taxon>Streptophyta</taxon>
        <taxon>Embryophyta</taxon>
        <taxon>Tracheophyta</taxon>
        <taxon>Spermatophyta</taxon>
        <taxon>Magnoliopsida</taxon>
        <taxon>Ranunculales</taxon>
        <taxon>Ranunculaceae</taxon>
        <taxon>Thalictroideae</taxon>
        <taxon>Thalictrum</taxon>
    </lineage>
</organism>
<protein>
    <submittedName>
        <fullName evidence="2">Rna-directed rna polymerase l</fullName>
    </submittedName>
</protein>
<accession>A0A7J6VSB0</accession>
<dbReference type="OrthoDB" id="7410852at2759"/>
<dbReference type="Proteomes" id="UP000554482">
    <property type="component" value="Unassembled WGS sequence"/>
</dbReference>
<keyword evidence="2" id="KW-0808">Transferase</keyword>